<feature type="compositionally biased region" description="Basic residues" evidence="1">
    <location>
        <begin position="218"/>
        <end position="229"/>
    </location>
</feature>
<gene>
    <name evidence="2" type="ORF">QBC40DRAFT_286564</name>
</gene>
<evidence type="ECO:0000256" key="1">
    <source>
        <dbReference type="SAM" id="MobiDB-lite"/>
    </source>
</evidence>
<evidence type="ECO:0000313" key="2">
    <source>
        <dbReference type="EMBL" id="KAK4196850.1"/>
    </source>
</evidence>
<organism evidence="2 3">
    <name type="scientific">Triangularia verruculosa</name>
    <dbReference type="NCBI Taxonomy" id="2587418"/>
    <lineage>
        <taxon>Eukaryota</taxon>
        <taxon>Fungi</taxon>
        <taxon>Dikarya</taxon>
        <taxon>Ascomycota</taxon>
        <taxon>Pezizomycotina</taxon>
        <taxon>Sordariomycetes</taxon>
        <taxon>Sordariomycetidae</taxon>
        <taxon>Sordariales</taxon>
        <taxon>Podosporaceae</taxon>
        <taxon>Triangularia</taxon>
    </lineage>
</organism>
<evidence type="ECO:0000313" key="3">
    <source>
        <dbReference type="Proteomes" id="UP001303160"/>
    </source>
</evidence>
<keyword evidence="3" id="KW-1185">Reference proteome</keyword>
<dbReference type="AlphaFoldDB" id="A0AAN6XCF2"/>
<feature type="region of interest" description="Disordered" evidence="1">
    <location>
        <begin position="207"/>
        <end position="230"/>
    </location>
</feature>
<sequence length="246" mass="27628">MCRRAVERRRKRWYKVSDAFGRASSSAAFTTNIPDTFLTRRNKFIHLNSCVTASGGLMTSTPHCEHETQRTPSVCRHRDQPQRGKNGRNLSNLNFTDLSFQGSFHIRTLAIDVHPLAHPSSSRSHTKLQNVSTSTLQANPLWPPPSSPHPSHIKIPTIQRRVLSAASSHPFRIRIPQSLSGNPNPPTNPHQVRLGQAPHNFSLQHLLGAHSGSGRGNRCPRRNQRARKRQVSELSLYHFTDTTELG</sequence>
<feature type="region of interest" description="Disordered" evidence="1">
    <location>
        <begin position="62"/>
        <end position="90"/>
    </location>
</feature>
<feature type="region of interest" description="Disordered" evidence="1">
    <location>
        <begin position="174"/>
        <end position="194"/>
    </location>
</feature>
<comment type="caution">
    <text evidence="2">The sequence shown here is derived from an EMBL/GenBank/DDBJ whole genome shotgun (WGS) entry which is preliminary data.</text>
</comment>
<name>A0AAN6XCF2_9PEZI</name>
<accession>A0AAN6XCF2</accession>
<proteinExistence type="predicted"/>
<protein>
    <submittedName>
        <fullName evidence="2">Uncharacterized protein</fullName>
    </submittedName>
</protein>
<reference evidence="2" key="1">
    <citation type="journal article" date="2023" name="Mol. Phylogenet. Evol.">
        <title>Genome-scale phylogeny and comparative genomics of the fungal order Sordariales.</title>
        <authorList>
            <person name="Hensen N."/>
            <person name="Bonometti L."/>
            <person name="Westerberg I."/>
            <person name="Brannstrom I.O."/>
            <person name="Guillou S."/>
            <person name="Cros-Aarteil S."/>
            <person name="Calhoun S."/>
            <person name="Haridas S."/>
            <person name="Kuo A."/>
            <person name="Mondo S."/>
            <person name="Pangilinan J."/>
            <person name="Riley R."/>
            <person name="LaButti K."/>
            <person name="Andreopoulos B."/>
            <person name="Lipzen A."/>
            <person name="Chen C."/>
            <person name="Yan M."/>
            <person name="Daum C."/>
            <person name="Ng V."/>
            <person name="Clum A."/>
            <person name="Steindorff A."/>
            <person name="Ohm R.A."/>
            <person name="Martin F."/>
            <person name="Silar P."/>
            <person name="Natvig D.O."/>
            <person name="Lalanne C."/>
            <person name="Gautier V."/>
            <person name="Ament-Velasquez S.L."/>
            <person name="Kruys A."/>
            <person name="Hutchinson M.I."/>
            <person name="Powell A.J."/>
            <person name="Barry K."/>
            <person name="Miller A.N."/>
            <person name="Grigoriev I.V."/>
            <person name="Debuchy R."/>
            <person name="Gladieux P."/>
            <person name="Hiltunen Thoren M."/>
            <person name="Johannesson H."/>
        </authorList>
    </citation>
    <scope>NUCLEOTIDE SEQUENCE</scope>
    <source>
        <strain evidence="2">CBS 315.58</strain>
    </source>
</reference>
<dbReference type="Proteomes" id="UP001303160">
    <property type="component" value="Unassembled WGS sequence"/>
</dbReference>
<reference evidence="2" key="2">
    <citation type="submission" date="2023-05" db="EMBL/GenBank/DDBJ databases">
        <authorList>
            <consortium name="Lawrence Berkeley National Laboratory"/>
            <person name="Steindorff A."/>
            <person name="Hensen N."/>
            <person name="Bonometti L."/>
            <person name="Westerberg I."/>
            <person name="Brannstrom I.O."/>
            <person name="Guillou S."/>
            <person name="Cros-Aarteil S."/>
            <person name="Calhoun S."/>
            <person name="Haridas S."/>
            <person name="Kuo A."/>
            <person name="Mondo S."/>
            <person name="Pangilinan J."/>
            <person name="Riley R."/>
            <person name="Labutti K."/>
            <person name="Andreopoulos B."/>
            <person name="Lipzen A."/>
            <person name="Chen C."/>
            <person name="Yanf M."/>
            <person name="Daum C."/>
            <person name="Ng V."/>
            <person name="Clum A."/>
            <person name="Ohm R."/>
            <person name="Martin F."/>
            <person name="Silar P."/>
            <person name="Natvig D."/>
            <person name="Lalanne C."/>
            <person name="Gautier V."/>
            <person name="Ament-Velasquez S.L."/>
            <person name="Kruys A."/>
            <person name="Hutchinson M.I."/>
            <person name="Powell A.J."/>
            <person name="Barry K."/>
            <person name="Miller A.N."/>
            <person name="Grigoriev I.V."/>
            <person name="Debuchy R."/>
            <person name="Gladieux P."/>
            <person name="Thoren M.H."/>
            <person name="Johannesson H."/>
        </authorList>
    </citation>
    <scope>NUCLEOTIDE SEQUENCE</scope>
    <source>
        <strain evidence="2">CBS 315.58</strain>
    </source>
</reference>
<dbReference type="EMBL" id="MU863975">
    <property type="protein sequence ID" value="KAK4196850.1"/>
    <property type="molecule type" value="Genomic_DNA"/>
</dbReference>